<gene>
    <name evidence="2" type="ORF">HBA18_08625</name>
</gene>
<keyword evidence="3" id="KW-1185">Reference proteome</keyword>
<sequence length="190" mass="21779">MPQATVHWQPDWLPMADADNLMAALHQHTPWQQLPISMFGRTVMQPRLLAWYGDHAYTYSGLTLSPRPWTPELLDLKARVEAATHARFNTVLLNLYRDGSDYMGWHKDDEAELGEQPTIASVSLGASRRFLFRHTQGKEKREFLLSHGALLVMAGQTQTYWQHALPKTQKNVGARINLTFRWITPSSARE</sequence>
<dbReference type="GO" id="GO:0051213">
    <property type="term" value="F:dioxygenase activity"/>
    <property type="evidence" value="ECO:0007669"/>
    <property type="project" value="UniProtKB-KW"/>
</dbReference>
<evidence type="ECO:0000259" key="1">
    <source>
        <dbReference type="PROSITE" id="PS51471"/>
    </source>
</evidence>
<protein>
    <submittedName>
        <fullName evidence="2">Alpha-ketoglutarate-dependent dioxygenase AlkB</fullName>
    </submittedName>
</protein>
<accession>A0ABX6KAM6</accession>
<dbReference type="Gene3D" id="2.60.120.590">
    <property type="entry name" value="Alpha-ketoglutarate-dependent dioxygenase AlkB-like"/>
    <property type="match status" value="1"/>
</dbReference>
<dbReference type="Proteomes" id="UP000501408">
    <property type="component" value="Chromosome 1"/>
</dbReference>
<evidence type="ECO:0000313" key="2">
    <source>
        <dbReference type="EMBL" id="QIR07371.1"/>
    </source>
</evidence>
<organism evidence="2 3">
    <name type="scientific">Salinivibrio costicola</name>
    <name type="common">Vibrio costicola</name>
    <dbReference type="NCBI Taxonomy" id="51367"/>
    <lineage>
        <taxon>Bacteria</taxon>
        <taxon>Pseudomonadati</taxon>
        <taxon>Pseudomonadota</taxon>
        <taxon>Gammaproteobacteria</taxon>
        <taxon>Vibrionales</taxon>
        <taxon>Vibrionaceae</taxon>
        <taxon>Salinivibrio</taxon>
    </lineage>
</organism>
<keyword evidence="2" id="KW-0223">Dioxygenase</keyword>
<dbReference type="EMBL" id="CP050266">
    <property type="protein sequence ID" value="QIR07371.1"/>
    <property type="molecule type" value="Genomic_DNA"/>
</dbReference>
<name>A0ABX6KAM6_SALCS</name>
<reference evidence="2 3" key="1">
    <citation type="submission" date="2020-03" db="EMBL/GenBank/DDBJ databases">
        <title>Genome mining reveals the biosynthetic pathways of PHA and ectoines of the halophilic strain Salinivibrio costicola M318 isolated from fermented shrimp paste.</title>
        <authorList>
            <person name="Doan T.V."/>
            <person name="Tran L.T."/>
            <person name="Trieu T.A."/>
            <person name="Nguyen Q.V."/>
            <person name="Quach T.N."/>
            <person name="Phi T.Q."/>
            <person name="Kumar S."/>
        </authorList>
    </citation>
    <scope>NUCLEOTIDE SEQUENCE [LARGE SCALE GENOMIC DNA]</scope>
    <source>
        <strain evidence="2 3">M318</strain>
    </source>
</reference>
<dbReference type="InterPro" id="IPR027450">
    <property type="entry name" value="AlkB-like"/>
</dbReference>
<dbReference type="InterPro" id="IPR032854">
    <property type="entry name" value="ALKBH3"/>
</dbReference>
<dbReference type="PANTHER" id="PTHR31212">
    <property type="entry name" value="ALPHA-KETOGLUTARATE-DEPENDENT DIOXYGENASE ALKB HOMOLOG 3"/>
    <property type="match status" value="1"/>
</dbReference>
<feature type="domain" description="Fe2OG dioxygenase" evidence="1">
    <location>
        <begin position="87"/>
        <end position="184"/>
    </location>
</feature>
<proteinExistence type="predicted"/>
<dbReference type="InterPro" id="IPR005123">
    <property type="entry name" value="Oxoglu/Fe-dep_dioxygenase_dom"/>
</dbReference>
<dbReference type="SUPFAM" id="SSF51197">
    <property type="entry name" value="Clavaminate synthase-like"/>
    <property type="match status" value="1"/>
</dbReference>
<dbReference type="InterPro" id="IPR037151">
    <property type="entry name" value="AlkB-like_sf"/>
</dbReference>
<evidence type="ECO:0000313" key="3">
    <source>
        <dbReference type="Proteomes" id="UP000501408"/>
    </source>
</evidence>
<dbReference type="PANTHER" id="PTHR31212:SF4">
    <property type="entry name" value="ALPHA-KETOGLUTARATE-DEPENDENT DIOXYGENASE ALKB HOMOLOG 3"/>
    <property type="match status" value="1"/>
</dbReference>
<dbReference type="Pfam" id="PF13532">
    <property type="entry name" value="2OG-FeII_Oxy_2"/>
    <property type="match status" value="1"/>
</dbReference>
<dbReference type="RefSeq" id="WP_167315030.1">
    <property type="nucleotide sequence ID" value="NZ_CP050266.1"/>
</dbReference>
<dbReference type="PROSITE" id="PS51471">
    <property type="entry name" value="FE2OG_OXY"/>
    <property type="match status" value="1"/>
</dbReference>
<keyword evidence="2" id="KW-0560">Oxidoreductase</keyword>